<comment type="subcellular location">
    <subcellularLocation>
        <location evidence="1 5">Periplasm</location>
    </subcellularLocation>
</comment>
<evidence type="ECO:0000256" key="3">
    <source>
        <dbReference type="ARBA" id="ARBA00022729"/>
    </source>
</evidence>
<dbReference type="InterPro" id="IPR006059">
    <property type="entry name" value="SBP"/>
</dbReference>
<protein>
    <recommendedName>
        <fullName evidence="5">Putrescine-binding periplasmic protein</fullName>
    </recommendedName>
</protein>
<dbReference type="PANTHER" id="PTHR30222">
    <property type="entry name" value="SPERMIDINE/PUTRESCINE-BINDING PERIPLASMIC PROTEIN"/>
    <property type="match status" value="1"/>
</dbReference>
<dbReference type="Gene3D" id="3.40.190.10">
    <property type="entry name" value="Periplasmic binding protein-like II"/>
    <property type="match status" value="2"/>
</dbReference>
<accession>A0A7G5IKC9</accession>
<keyword evidence="3" id="KW-0732">Signal</keyword>
<dbReference type="AlphaFoldDB" id="A0A7G5IKC9"/>
<evidence type="ECO:0000313" key="6">
    <source>
        <dbReference type="EMBL" id="QMW23821.1"/>
    </source>
</evidence>
<dbReference type="PROSITE" id="PS51257">
    <property type="entry name" value="PROKAR_LIPOPROTEIN"/>
    <property type="match status" value="1"/>
</dbReference>
<reference evidence="6 7" key="1">
    <citation type="submission" date="2020-07" db="EMBL/GenBank/DDBJ databases">
        <title>Complete genome sequence for Sandaracinobacter sp. M6.</title>
        <authorList>
            <person name="Tang Y."/>
            <person name="Liu Q."/>
            <person name="Guo Z."/>
            <person name="Lei P."/>
            <person name="Huang B."/>
        </authorList>
    </citation>
    <scope>NUCLEOTIDE SEQUENCE [LARGE SCALE GENOMIC DNA]</scope>
    <source>
        <strain evidence="6 7">M6</strain>
    </source>
</reference>
<name>A0A7G5IKC9_9SPHN</name>
<evidence type="ECO:0000256" key="5">
    <source>
        <dbReference type="PIRNR" id="PIRNR019574"/>
    </source>
</evidence>
<comment type="similarity">
    <text evidence="5">Belongs to the bacterial solute-binding protein PotD/PotF family.</text>
</comment>
<comment type="function">
    <text evidence="5">Required for the activity of the bacterial periplasmic transport system of putrescine.</text>
</comment>
<organism evidence="6 7">
    <name type="scientific">Sandaracinobacteroides saxicola</name>
    <dbReference type="NCBI Taxonomy" id="2759707"/>
    <lineage>
        <taxon>Bacteria</taxon>
        <taxon>Pseudomonadati</taxon>
        <taxon>Pseudomonadota</taxon>
        <taxon>Alphaproteobacteria</taxon>
        <taxon>Sphingomonadales</taxon>
        <taxon>Sphingosinicellaceae</taxon>
        <taxon>Sandaracinobacteroides</taxon>
    </lineage>
</organism>
<dbReference type="KEGG" id="sand:H3309_04910"/>
<evidence type="ECO:0000313" key="7">
    <source>
        <dbReference type="Proteomes" id="UP000515292"/>
    </source>
</evidence>
<dbReference type="Proteomes" id="UP000515292">
    <property type="component" value="Chromosome"/>
</dbReference>
<sequence>MMNRFGKLSRRSMLGAIGTAAVGFSLSSCGKAETKKLNFYTWDTYIGKTTLADFEKASGITVRPSYYANNDELFAKLKAGNQGYDVIVPSNEFVTKMRAADMLLPLDMAKIPNFRNVDPDFAVAEYDPAPRHSVPYTWLVLGIGYRKSKVDGVPDSWKWLYDSDRYKGRIALITEAPDLIRLGAKYMGKSLNGVDKATTDAVAAMLTKQKPFIKAFHDDNGQDMLLAGDVDIVLEYNGDIAQVMKDDPDLDFVVPKEGSLINADTLAIPKGAPNADLAHQFINFLLDAQVGKGITETILYPTPNAAAKALMPPSYKNNPVIFPASPGMQASEWGRFEGPEQARYFEEAITRMRAS</sequence>
<gene>
    <name evidence="6" type="ORF">H3309_04910</name>
</gene>
<dbReference type="RefSeq" id="WP_182297644.1">
    <property type="nucleotide sequence ID" value="NZ_CP059851.1"/>
</dbReference>
<evidence type="ECO:0000256" key="4">
    <source>
        <dbReference type="ARBA" id="ARBA00022764"/>
    </source>
</evidence>
<keyword evidence="4 5" id="KW-0574">Periplasm</keyword>
<dbReference type="EMBL" id="CP059851">
    <property type="protein sequence ID" value="QMW23821.1"/>
    <property type="molecule type" value="Genomic_DNA"/>
</dbReference>
<evidence type="ECO:0000256" key="2">
    <source>
        <dbReference type="ARBA" id="ARBA00022448"/>
    </source>
</evidence>
<keyword evidence="7" id="KW-1185">Reference proteome</keyword>
<dbReference type="GO" id="GO:0019808">
    <property type="term" value="F:polyamine binding"/>
    <property type="evidence" value="ECO:0007669"/>
    <property type="project" value="InterPro"/>
</dbReference>
<dbReference type="GO" id="GO:0015846">
    <property type="term" value="P:polyamine transport"/>
    <property type="evidence" value="ECO:0007669"/>
    <property type="project" value="InterPro"/>
</dbReference>
<proteinExistence type="inferred from homology"/>
<dbReference type="PRINTS" id="PR00909">
    <property type="entry name" value="SPERMDNBNDNG"/>
</dbReference>
<dbReference type="InterPro" id="IPR001188">
    <property type="entry name" value="Sperm_putr-bd"/>
</dbReference>
<dbReference type="PANTHER" id="PTHR30222:SF17">
    <property type="entry name" value="SPERMIDINE_PUTRESCINE-BINDING PERIPLASMIC PROTEIN"/>
    <property type="match status" value="1"/>
</dbReference>
<dbReference type="PIRSF" id="PIRSF019574">
    <property type="entry name" value="Periplasmic_polyamine_BP"/>
    <property type="match status" value="1"/>
</dbReference>
<keyword evidence="2 5" id="KW-0813">Transport</keyword>
<dbReference type="Pfam" id="PF13416">
    <property type="entry name" value="SBP_bac_8"/>
    <property type="match status" value="1"/>
</dbReference>
<evidence type="ECO:0000256" key="1">
    <source>
        <dbReference type="ARBA" id="ARBA00004418"/>
    </source>
</evidence>
<dbReference type="CDD" id="cd13590">
    <property type="entry name" value="PBP2_PotD_PotF_like"/>
    <property type="match status" value="1"/>
</dbReference>
<dbReference type="SUPFAM" id="SSF53850">
    <property type="entry name" value="Periplasmic binding protein-like II"/>
    <property type="match status" value="1"/>
</dbReference>
<dbReference type="GO" id="GO:0042597">
    <property type="term" value="C:periplasmic space"/>
    <property type="evidence" value="ECO:0007669"/>
    <property type="project" value="UniProtKB-SubCell"/>
</dbReference>